<reference evidence="2" key="1">
    <citation type="journal article" date="2011" name="PLoS Genet.">
        <title>Genomic analysis of the necrotrophic fungal pathogens Sclerotinia sclerotiorum and Botrytis cinerea.</title>
        <authorList>
            <person name="Amselem J."/>
            <person name="Cuomo C.A."/>
            <person name="van Kan J.A."/>
            <person name="Viaud M."/>
            <person name="Benito E.P."/>
            <person name="Couloux A."/>
            <person name="Coutinho P.M."/>
            <person name="de Vries R.P."/>
            <person name="Dyer P.S."/>
            <person name="Fillinger S."/>
            <person name="Fournier E."/>
            <person name="Gout L."/>
            <person name="Hahn M."/>
            <person name="Kohn L."/>
            <person name="Lapalu N."/>
            <person name="Plummer K.M."/>
            <person name="Pradier J.M."/>
            <person name="Quevillon E."/>
            <person name="Sharon A."/>
            <person name="Simon A."/>
            <person name="ten Have A."/>
            <person name="Tudzynski B."/>
            <person name="Tudzynski P."/>
            <person name="Wincker P."/>
            <person name="Andrew M."/>
            <person name="Anthouard V."/>
            <person name="Beever R.E."/>
            <person name="Beffa R."/>
            <person name="Benoit I."/>
            <person name="Bouzid O."/>
            <person name="Brault B."/>
            <person name="Chen Z."/>
            <person name="Choquer M."/>
            <person name="Collemare J."/>
            <person name="Cotton P."/>
            <person name="Danchin E.G."/>
            <person name="Da Silva C."/>
            <person name="Gautier A."/>
            <person name="Giraud C."/>
            <person name="Giraud T."/>
            <person name="Gonzalez C."/>
            <person name="Grossetete S."/>
            <person name="Guldener U."/>
            <person name="Henrissat B."/>
            <person name="Howlett B.J."/>
            <person name="Kodira C."/>
            <person name="Kretschmer M."/>
            <person name="Lappartient A."/>
            <person name="Leroch M."/>
            <person name="Levis C."/>
            <person name="Mauceli E."/>
            <person name="Neuveglise C."/>
            <person name="Oeser B."/>
            <person name="Pearson M."/>
            <person name="Poulain J."/>
            <person name="Poussereau N."/>
            <person name="Quesneville H."/>
            <person name="Rascle C."/>
            <person name="Schumacher J."/>
            <person name="Segurens B."/>
            <person name="Sexton A."/>
            <person name="Silva E."/>
            <person name="Sirven C."/>
            <person name="Soanes D.M."/>
            <person name="Talbot N.J."/>
            <person name="Templeton M."/>
            <person name="Yandava C."/>
            <person name="Yarden O."/>
            <person name="Zeng Q."/>
            <person name="Rollins J.A."/>
            <person name="Lebrun M.H."/>
            <person name="Dickman M."/>
        </authorList>
    </citation>
    <scope>NUCLEOTIDE SEQUENCE [LARGE SCALE GENOMIC DNA]</scope>
    <source>
        <strain evidence="2">ATCC 18683 / 1980 / Ss-1</strain>
    </source>
</reference>
<evidence type="ECO:0000313" key="1">
    <source>
        <dbReference type="EMBL" id="EDO00306.1"/>
    </source>
</evidence>
<gene>
    <name evidence="1" type="ORF">SS1G_14176</name>
</gene>
<dbReference type="RefSeq" id="XP_001584893.1">
    <property type="nucleotide sequence ID" value="XM_001584843.1"/>
</dbReference>
<dbReference type="KEGG" id="ssl:SS1G_14176"/>
<evidence type="ECO:0000313" key="2">
    <source>
        <dbReference type="Proteomes" id="UP000001312"/>
    </source>
</evidence>
<sequence length="32" mass="3686">MGMIIFAYDRLDRGGLSFISRSGILRSFHGRR</sequence>
<name>A7F995_SCLS1</name>
<dbReference type="AlphaFoldDB" id="A7F995"/>
<dbReference type="Proteomes" id="UP000001312">
    <property type="component" value="Unassembled WGS sequence"/>
</dbReference>
<organism evidence="1 2">
    <name type="scientific">Sclerotinia sclerotiorum (strain ATCC 18683 / 1980 / Ss-1)</name>
    <name type="common">White mold</name>
    <name type="synonym">Whetzelinia sclerotiorum</name>
    <dbReference type="NCBI Taxonomy" id="665079"/>
    <lineage>
        <taxon>Eukaryota</taxon>
        <taxon>Fungi</taxon>
        <taxon>Dikarya</taxon>
        <taxon>Ascomycota</taxon>
        <taxon>Pezizomycotina</taxon>
        <taxon>Leotiomycetes</taxon>
        <taxon>Helotiales</taxon>
        <taxon>Sclerotiniaceae</taxon>
        <taxon>Sclerotinia</taxon>
    </lineage>
</organism>
<dbReference type="GeneID" id="5480944"/>
<dbReference type="EMBL" id="CH476650">
    <property type="protein sequence ID" value="EDO00306.1"/>
    <property type="molecule type" value="Genomic_DNA"/>
</dbReference>
<accession>A7F995</accession>
<proteinExistence type="predicted"/>
<keyword evidence="2" id="KW-1185">Reference proteome</keyword>
<dbReference type="InParanoid" id="A7F995"/>
<protein>
    <submittedName>
        <fullName evidence="1">Uncharacterized protein</fullName>
    </submittedName>
</protein>